<evidence type="ECO:0000256" key="14">
    <source>
        <dbReference type="ARBA" id="ARBA00039401"/>
    </source>
</evidence>
<evidence type="ECO:0000256" key="1">
    <source>
        <dbReference type="ARBA" id="ARBA00000085"/>
    </source>
</evidence>
<evidence type="ECO:0000259" key="16">
    <source>
        <dbReference type="PROSITE" id="PS50109"/>
    </source>
</evidence>
<gene>
    <name evidence="17" type="ORF">J2S64_001846</name>
</gene>
<evidence type="ECO:0000256" key="12">
    <source>
        <dbReference type="ARBA" id="ARBA00023012"/>
    </source>
</evidence>
<evidence type="ECO:0000256" key="11">
    <source>
        <dbReference type="ARBA" id="ARBA00022989"/>
    </source>
</evidence>
<evidence type="ECO:0000313" key="17">
    <source>
        <dbReference type="EMBL" id="MDR7358155.1"/>
    </source>
</evidence>
<dbReference type="InterPro" id="IPR039506">
    <property type="entry name" value="SPOB_a"/>
</dbReference>
<comment type="catalytic activity">
    <reaction evidence="1">
        <text>ATP + protein L-histidine = ADP + protein N-phospho-L-histidine.</text>
        <dbReference type="EC" id="2.7.13.3"/>
    </reaction>
</comment>
<dbReference type="EMBL" id="JAVDYI010000001">
    <property type="protein sequence ID" value="MDR7358155.1"/>
    <property type="molecule type" value="Genomic_DNA"/>
</dbReference>
<comment type="subcellular location">
    <subcellularLocation>
        <location evidence="2">Cell membrane</location>
        <topology evidence="2">Multi-pass membrane protein</topology>
    </subcellularLocation>
</comment>
<dbReference type="InterPro" id="IPR003594">
    <property type="entry name" value="HATPase_dom"/>
</dbReference>
<dbReference type="PANTHER" id="PTHR42878">
    <property type="entry name" value="TWO-COMPONENT HISTIDINE KINASE"/>
    <property type="match status" value="1"/>
</dbReference>
<keyword evidence="11 15" id="KW-1133">Transmembrane helix</keyword>
<dbReference type="InterPro" id="IPR005467">
    <property type="entry name" value="His_kinase_dom"/>
</dbReference>
<dbReference type="InterPro" id="IPR036890">
    <property type="entry name" value="HATPase_C_sf"/>
</dbReference>
<keyword evidence="10" id="KW-0067">ATP-binding</keyword>
<feature type="domain" description="Histidine kinase" evidence="16">
    <location>
        <begin position="441"/>
        <end position="561"/>
    </location>
</feature>
<dbReference type="Proteomes" id="UP001183817">
    <property type="component" value="Unassembled WGS sequence"/>
</dbReference>
<dbReference type="Pfam" id="PF14689">
    <property type="entry name" value="SPOB_a"/>
    <property type="match status" value="1"/>
</dbReference>
<dbReference type="Pfam" id="PF17203">
    <property type="entry name" value="sCache_3_2"/>
    <property type="match status" value="1"/>
</dbReference>
<evidence type="ECO:0000256" key="8">
    <source>
        <dbReference type="ARBA" id="ARBA00022741"/>
    </source>
</evidence>
<dbReference type="GO" id="GO:0004673">
    <property type="term" value="F:protein histidine kinase activity"/>
    <property type="evidence" value="ECO:0007669"/>
    <property type="project" value="UniProtKB-EC"/>
</dbReference>
<dbReference type="InterPro" id="IPR004358">
    <property type="entry name" value="Sig_transdc_His_kin-like_C"/>
</dbReference>
<dbReference type="SUPFAM" id="SSF55874">
    <property type="entry name" value="ATPase domain of HSP90 chaperone/DNA topoisomerase II/histidine kinase"/>
    <property type="match status" value="1"/>
</dbReference>
<evidence type="ECO:0000256" key="2">
    <source>
        <dbReference type="ARBA" id="ARBA00004651"/>
    </source>
</evidence>
<evidence type="ECO:0000256" key="9">
    <source>
        <dbReference type="ARBA" id="ARBA00022777"/>
    </source>
</evidence>
<proteinExistence type="predicted"/>
<keyword evidence="8" id="KW-0547">Nucleotide-binding</keyword>
<dbReference type="PRINTS" id="PR00344">
    <property type="entry name" value="BCTRLSENSOR"/>
</dbReference>
<keyword evidence="18" id="KW-1185">Reference proteome</keyword>
<evidence type="ECO:0000256" key="3">
    <source>
        <dbReference type="ARBA" id="ARBA00012438"/>
    </source>
</evidence>
<dbReference type="InterPro" id="IPR033463">
    <property type="entry name" value="sCache_3"/>
</dbReference>
<evidence type="ECO:0000256" key="4">
    <source>
        <dbReference type="ARBA" id="ARBA00022475"/>
    </source>
</evidence>
<dbReference type="Pfam" id="PF02518">
    <property type="entry name" value="HATPase_c"/>
    <property type="match status" value="1"/>
</dbReference>
<organism evidence="17 18">
    <name type="scientific">Paeniglutamicibacter sulfureus</name>
    <dbReference type="NCBI Taxonomy" id="43666"/>
    <lineage>
        <taxon>Bacteria</taxon>
        <taxon>Bacillati</taxon>
        <taxon>Actinomycetota</taxon>
        <taxon>Actinomycetes</taxon>
        <taxon>Micrococcales</taxon>
        <taxon>Micrococcaceae</taxon>
        <taxon>Paeniglutamicibacter</taxon>
    </lineage>
</organism>
<dbReference type="RefSeq" id="WP_310289875.1">
    <property type="nucleotide sequence ID" value="NZ_BAAAWO010000001.1"/>
</dbReference>
<dbReference type="Gene3D" id="3.30.450.20">
    <property type="entry name" value="PAS domain"/>
    <property type="match status" value="2"/>
</dbReference>
<evidence type="ECO:0000256" key="13">
    <source>
        <dbReference type="ARBA" id="ARBA00023136"/>
    </source>
</evidence>
<evidence type="ECO:0000256" key="7">
    <source>
        <dbReference type="ARBA" id="ARBA00022692"/>
    </source>
</evidence>
<keyword evidence="12" id="KW-0902">Two-component regulatory system</keyword>
<name>A0ABU2BHT6_9MICC</name>
<dbReference type="InterPro" id="IPR050351">
    <property type="entry name" value="BphY/WalK/GraS-like"/>
</dbReference>
<keyword evidence="9 17" id="KW-0418">Kinase</keyword>
<reference evidence="17 18" key="1">
    <citation type="submission" date="2023-07" db="EMBL/GenBank/DDBJ databases">
        <title>Sequencing the genomes of 1000 actinobacteria strains.</title>
        <authorList>
            <person name="Klenk H.-P."/>
        </authorList>
    </citation>
    <scope>NUCLEOTIDE SEQUENCE [LARGE SCALE GENOMIC DNA]</scope>
    <source>
        <strain evidence="17 18">DSM 20167</strain>
    </source>
</reference>
<feature type="transmembrane region" description="Helical" evidence="15">
    <location>
        <begin position="183"/>
        <end position="206"/>
    </location>
</feature>
<keyword evidence="13 15" id="KW-0472">Membrane</keyword>
<evidence type="ECO:0000256" key="5">
    <source>
        <dbReference type="ARBA" id="ARBA00022553"/>
    </source>
</evidence>
<feature type="transmembrane region" description="Helical" evidence="15">
    <location>
        <begin position="12"/>
        <end position="37"/>
    </location>
</feature>
<dbReference type="PANTHER" id="PTHR42878:SF14">
    <property type="entry name" value="OSMOLARITY TWO-COMPONENT SYSTEM PROTEIN SSK1"/>
    <property type="match status" value="1"/>
</dbReference>
<dbReference type="Gene3D" id="1.10.287.130">
    <property type="match status" value="1"/>
</dbReference>
<dbReference type="PROSITE" id="PS50109">
    <property type="entry name" value="HIS_KIN"/>
    <property type="match status" value="1"/>
</dbReference>
<keyword evidence="6 17" id="KW-0808">Transferase</keyword>
<dbReference type="SUPFAM" id="SSF55890">
    <property type="entry name" value="Sporulation response regulatory protein Spo0B"/>
    <property type="match status" value="1"/>
</dbReference>
<keyword evidence="5" id="KW-0597">Phosphoprotein</keyword>
<evidence type="ECO:0000313" key="18">
    <source>
        <dbReference type="Proteomes" id="UP001183817"/>
    </source>
</evidence>
<evidence type="ECO:0000256" key="10">
    <source>
        <dbReference type="ARBA" id="ARBA00022840"/>
    </source>
</evidence>
<accession>A0ABU2BHT6</accession>
<keyword evidence="7 15" id="KW-0812">Transmembrane</keyword>
<evidence type="ECO:0000256" key="15">
    <source>
        <dbReference type="SAM" id="Phobius"/>
    </source>
</evidence>
<keyword evidence="4" id="KW-1003">Cell membrane</keyword>
<sequence>MPQEPKPSRGFAARIMGLQFAVVGMMILAAAAGAMWVTVERVNEQAQERALAIARTLAADPEIRAQVKGHADDDNSLDAAALRAGYVQRAAEAARTRTGAFFVVVTEDRGIRLAHPTESLLGQRVSTDPVALSGQESVSREHGTLGESVRAKVPVFAPASDTVVGEVSVGVGIQELAARLRVAGFWVLGLGLAALGLSAASTRWLVRRLKAQTLGLEPAEMAQLLRDRDAVLYGVADGVIGIGPDGRVSVRNRAARIMLGLPHRHESSDIIGLPYTEAKLPAPLVAAIATCDGATLRLETERAALVATVHPVRRDGTDLGQVVLLRDVTTIETLGSRLDAVETMASALRAQRHEFANRLHTISGLLHHGDVDEARDYLGEVIASGPVREPVQNLEAIEDTYLRAFLGAKGVQAYERGVVLRVGDASALYGSLIDAQDATAVLGNLIDNALRAAVEGPAPRWVEVDLLSEGSTLHLAVADSGTGVEPGLDVFAEGVSTGALPGSPERGQGVGLPLVRRLARTRGGEVWIADPGGARADGAGPGDTEHRTAGAVFAARLPGVLSTDAGSPERTNAR</sequence>
<dbReference type="EC" id="2.7.13.3" evidence="3"/>
<dbReference type="SUPFAM" id="SSF103190">
    <property type="entry name" value="Sensory domain-like"/>
    <property type="match status" value="1"/>
</dbReference>
<evidence type="ECO:0000256" key="6">
    <source>
        <dbReference type="ARBA" id="ARBA00022679"/>
    </source>
</evidence>
<dbReference type="InterPro" id="IPR029151">
    <property type="entry name" value="Sensor-like_sf"/>
</dbReference>
<dbReference type="SMART" id="SM00387">
    <property type="entry name" value="HATPase_c"/>
    <property type="match status" value="1"/>
</dbReference>
<dbReference type="InterPro" id="IPR016120">
    <property type="entry name" value="Sig_transdc_His_kin_SpoOB"/>
</dbReference>
<comment type="caution">
    <text evidence="17">The sequence shown here is derived from an EMBL/GenBank/DDBJ whole genome shotgun (WGS) entry which is preliminary data.</text>
</comment>
<protein>
    <recommendedName>
        <fullName evidence="14">Sensor-like histidine kinase SenX3</fullName>
        <ecNumber evidence="3">2.7.13.3</ecNumber>
    </recommendedName>
</protein>
<dbReference type="Gene3D" id="3.30.565.10">
    <property type="entry name" value="Histidine kinase-like ATPase, C-terminal domain"/>
    <property type="match status" value="1"/>
</dbReference>